<accession>A0A835I800</accession>
<organism evidence="1 2">
    <name type="scientific">Coptis chinensis</name>
    <dbReference type="NCBI Taxonomy" id="261450"/>
    <lineage>
        <taxon>Eukaryota</taxon>
        <taxon>Viridiplantae</taxon>
        <taxon>Streptophyta</taxon>
        <taxon>Embryophyta</taxon>
        <taxon>Tracheophyta</taxon>
        <taxon>Spermatophyta</taxon>
        <taxon>Magnoliopsida</taxon>
        <taxon>Ranunculales</taxon>
        <taxon>Ranunculaceae</taxon>
        <taxon>Coptidoideae</taxon>
        <taxon>Coptis</taxon>
    </lineage>
</organism>
<dbReference type="PANTHER" id="PTHR36617:SF5">
    <property type="entry name" value="OS05G0421675 PROTEIN"/>
    <property type="match status" value="1"/>
</dbReference>
<sequence>MANIPLVKKGIQCKVGNGLKTLFWQDVWCAEIPLANMFPDLYTMSRSKFGLVKDFMIGEGNMTSWNLHTRAVNNDWEVDNVIQMFVVLQNYQKGDSNDQWIWTWEKKQCLHC</sequence>
<dbReference type="Proteomes" id="UP000631114">
    <property type="component" value="Unassembled WGS sequence"/>
</dbReference>
<name>A0A835I800_9MAGN</name>
<comment type="caution">
    <text evidence="1">The sequence shown here is derived from an EMBL/GenBank/DDBJ whole genome shotgun (WGS) entry which is preliminary data.</text>
</comment>
<evidence type="ECO:0000313" key="2">
    <source>
        <dbReference type="Proteomes" id="UP000631114"/>
    </source>
</evidence>
<protein>
    <submittedName>
        <fullName evidence="1">Uncharacterized protein</fullName>
    </submittedName>
</protein>
<evidence type="ECO:0000313" key="1">
    <source>
        <dbReference type="EMBL" id="KAF9612456.1"/>
    </source>
</evidence>
<dbReference type="OrthoDB" id="1731458at2759"/>
<keyword evidence="2" id="KW-1185">Reference proteome</keyword>
<gene>
    <name evidence="1" type="ORF">IFM89_000204</name>
</gene>
<dbReference type="AlphaFoldDB" id="A0A835I800"/>
<proteinExistence type="predicted"/>
<reference evidence="1 2" key="1">
    <citation type="submission" date="2020-10" db="EMBL/GenBank/DDBJ databases">
        <title>The Coptis chinensis genome and diversification of protoberbering-type alkaloids.</title>
        <authorList>
            <person name="Wang B."/>
            <person name="Shu S."/>
            <person name="Song C."/>
            <person name="Liu Y."/>
        </authorList>
    </citation>
    <scope>NUCLEOTIDE SEQUENCE [LARGE SCALE GENOMIC DNA]</scope>
    <source>
        <strain evidence="1">HL-2020</strain>
        <tissue evidence="1">Leaf</tissue>
    </source>
</reference>
<dbReference type="EMBL" id="JADFTS010000003">
    <property type="protein sequence ID" value="KAF9612456.1"/>
    <property type="molecule type" value="Genomic_DNA"/>
</dbReference>
<dbReference type="PANTHER" id="PTHR36617">
    <property type="entry name" value="PROTEIN, PUTATIVE-RELATED"/>
    <property type="match status" value="1"/>
</dbReference>